<gene>
    <name evidence="3" type="ORF">GGR03_002307</name>
</gene>
<sequence length="177" mass="18699">MHAVISAVPARLAPMRLLGLALLAGAALASSSALAASPIPGEEHCVVNVASDDVLNLRDGRGTSARVLTGKRYGSCGIIVTDACQGSWCPVDDGHYQGWVSGRFIAMVSPARYCVTGVAAGDTLNLRAYPSAQSRVLRRLGRNQSSIAFLPYATGGWQKIRVEGWEGWVNGRFLSGQ</sequence>
<dbReference type="EMBL" id="JACIEM010000003">
    <property type="protein sequence ID" value="MBB4003226.1"/>
    <property type="molecule type" value="Genomic_DNA"/>
</dbReference>
<reference evidence="3 4" key="1">
    <citation type="submission" date="2020-08" db="EMBL/GenBank/DDBJ databases">
        <title>Genomic Encyclopedia of Type Strains, Phase IV (KMG-IV): sequencing the most valuable type-strain genomes for metagenomic binning, comparative biology and taxonomic classification.</title>
        <authorList>
            <person name="Goeker M."/>
        </authorList>
    </citation>
    <scope>NUCLEOTIDE SEQUENCE [LARGE SCALE GENOMIC DNA]</scope>
    <source>
        <strain evidence="3 4">DSM 103570</strain>
    </source>
</reference>
<feature type="domain" description="SH3b" evidence="2">
    <location>
        <begin position="122"/>
        <end position="175"/>
    </location>
</feature>
<evidence type="ECO:0000313" key="3">
    <source>
        <dbReference type="EMBL" id="MBB4003226.1"/>
    </source>
</evidence>
<name>A0A7W6HDW3_9HYPH</name>
<dbReference type="RefSeq" id="WP_183208114.1">
    <property type="nucleotide sequence ID" value="NZ_JAAAMM010000003.1"/>
</dbReference>
<keyword evidence="1" id="KW-0732">Signal</keyword>
<feature type="signal peptide" evidence="1">
    <location>
        <begin position="1"/>
        <end position="35"/>
    </location>
</feature>
<comment type="caution">
    <text evidence="3">The sequence shown here is derived from an EMBL/GenBank/DDBJ whole genome shotgun (WGS) entry which is preliminary data.</text>
</comment>
<dbReference type="PANTHER" id="PTHR34408">
    <property type="entry name" value="FAMILY PROTEIN, PUTATIVE-RELATED"/>
    <property type="match status" value="1"/>
</dbReference>
<evidence type="ECO:0000256" key="1">
    <source>
        <dbReference type="SAM" id="SignalP"/>
    </source>
</evidence>
<protein>
    <submittedName>
        <fullName evidence="3">SH3-like domain-containing protein</fullName>
    </submittedName>
</protein>
<organism evidence="3 4">
    <name type="scientific">Aurantimonas endophytica</name>
    <dbReference type="NCBI Taxonomy" id="1522175"/>
    <lineage>
        <taxon>Bacteria</taxon>
        <taxon>Pseudomonadati</taxon>
        <taxon>Pseudomonadota</taxon>
        <taxon>Alphaproteobacteria</taxon>
        <taxon>Hyphomicrobiales</taxon>
        <taxon>Aurantimonadaceae</taxon>
        <taxon>Aurantimonas</taxon>
    </lineage>
</organism>
<accession>A0A7W6HDW3</accession>
<keyword evidence="4" id="KW-1185">Reference proteome</keyword>
<evidence type="ECO:0000259" key="2">
    <source>
        <dbReference type="Pfam" id="PF08239"/>
    </source>
</evidence>
<dbReference type="AlphaFoldDB" id="A0A7W6HDW3"/>
<dbReference type="Pfam" id="PF08239">
    <property type="entry name" value="SH3_3"/>
    <property type="match status" value="1"/>
</dbReference>
<dbReference type="PANTHER" id="PTHR34408:SF1">
    <property type="entry name" value="GLYCOSYL HYDROLASE FAMILY 19 DOMAIN-CONTAINING PROTEIN HI_1415"/>
    <property type="match status" value="1"/>
</dbReference>
<dbReference type="InterPro" id="IPR052354">
    <property type="entry name" value="Cell_Wall_Dynamics_Protein"/>
</dbReference>
<evidence type="ECO:0000313" key="4">
    <source>
        <dbReference type="Proteomes" id="UP000588647"/>
    </source>
</evidence>
<dbReference type="Gene3D" id="2.30.30.40">
    <property type="entry name" value="SH3 Domains"/>
    <property type="match status" value="2"/>
</dbReference>
<dbReference type="Proteomes" id="UP000588647">
    <property type="component" value="Unassembled WGS sequence"/>
</dbReference>
<proteinExistence type="predicted"/>
<dbReference type="InterPro" id="IPR003646">
    <property type="entry name" value="SH3-like_bac-type"/>
</dbReference>
<feature type="chain" id="PRO_5030579814" evidence="1">
    <location>
        <begin position="36"/>
        <end position="177"/>
    </location>
</feature>